<keyword evidence="8" id="KW-1185">Reference proteome</keyword>
<feature type="chain" id="PRO_5016619617" description="Cytochrome c domain-containing protein" evidence="5">
    <location>
        <begin position="25"/>
        <end position="979"/>
    </location>
</feature>
<keyword evidence="5" id="KW-0732">Signal</keyword>
<gene>
    <name evidence="7" type="ORF">DES53_102365</name>
</gene>
<dbReference type="InterPro" id="IPR011041">
    <property type="entry name" value="Quinoprot_gluc/sorb_DH_b-prop"/>
</dbReference>
<feature type="domain" description="Cytochrome c" evidence="6">
    <location>
        <begin position="824"/>
        <end position="965"/>
    </location>
</feature>
<protein>
    <recommendedName>
        <fullName evidence="6">Cytochrome c domain-containing protein</fullName>
    </recommendedName>
</protein>
<name>A0A366HQQ1_9BACT</name>
<dbReference type="GO" id="GO:0009055">
    <property type="term" value="F:electron transfer activity"/>
    <property type="evidence" value="ECO:0007669"/>
    <property type="project" value="InterPro"/>
</dbReference>
<dbReference type="AlphaFoldDB" id="A0A366HQQ1"/>
<dbReference type="EMBL" id="QNRR01000002">
    <property type="protein sequence ID" value="RBP45980.1"/>
    <property type="molecule type" value="Genomic_DNA"/>
</dbReference>
<proteinExistence type="predicted"/>
<evidence type="ECO:0000313" key="8">
    <source>
        <dbReference type="Proteomes" id="UP000253426"/>
    </source>
</evidence>
<evidence type="ECO:0000256" key="1">
    <source>
        <dbReference type="ARBA" id="ARBA00022617"/>
    </source>
</evidence>
<dbReference type="InterPro" id="IPR013427">
    <property type="entry name" value="Haem-bd_dom_put"/>
</dbReference>
<dbReference type="OrthoDB" id="9770043at2"/>
<dbReference type="SUPFAM" id="SSF46626">
    <property type="entry name" value="Cytochrome c"/>
    <property type="match status" value="1"/>
</dbReference>
<dbReference type="Proteomes" id="UP000253426">
    <property type="component" value="Unassembled WGS sequence"/>
</dbReference>
<feature type="signal peptide" evidence="5">
    <location>
        <begin position="1"/>
        <end position="24"/>
    </location>
</feature>
<evidence type="ECO:0000256" key="3">
    <source>
        <dbReference type="ARBA" id="ARBA00023004"/>
    </source>
</evidence>
<keyword evidence="3 4" id="KW-0408">Iron</keyword>
<evidence type="ECO:0000256" key="5">
    <source>
        <dbReference type="SAM" id="SignalP"/>
    </source>
</evidence>
<comment type="caution">
    <text evidence="7">The sequence shown here is derived from an EMBL/GenBank/DDBJ whole genome shotgun (WGS) entry which is preliminary data.</text>
</comment>
<dbReference type="InterPro" id="IPR036909">
    <property type="entry name" value="Cyt_c-like_dom_sf"/>
</dbReference>
<dbReference type="GO" id="GO:0046872">
    <property type="term" value="F:metal ion binding"/>
    <property type="evidence" value="ECO:0007669"/>
    <property type="project" value="UniProtKB-KW"/>
</dbReference>
<dbReference type="Gene3D" id="2.120.10.30">
    <property type="entry name" value="TolB, C-terminal domain"/>
    <property type="match status" value="1"/>
</dbReference>
<dbReference type="PANTHER" id="PTHR33546">
    <property type="entry name" value="LARGE, MULTIFUNCTIONAL SECRETED PROTEIN-RELATED"/>
    <property type="match status" value="1"/>
</dbReference>
<accession>A0A366HQQ1</accession>
<dbReference type="PANTHER" id="PTHR33546:SF1">
    <property type="entry name" value="LARGE, MULTIFUNCTIONAL SECRETED PROTEIN"/>
    <property type="match status" value="1"/>
</dbReference>
<reference evidence="7 8" key="1">
    <citation type="submission" date="2018-06" db="EMBL/GenBank/DDBJ databases">
        <title>Genomic Encyclopedia of Type Strains, Phase IV (KMG-IV): sequencing the most valuable type-strain genomes for metagenomic binning, comparative biology and taxonomic classification.</title>
        <authorList>
            <person name="Goeker M."/>
        </authorList>
    </citation>
    <scope>NUCLEOTIDE SEQUENCE [LARGE SCALE GENOMIC DNA]</scope>
    <source>
        <strain evidence="7 8">DSM 25532</strain>
    </source>
</reference>
<dbReference type="PROSITE" id="PS51007">
    <property type="entry name" value="CYTC"/>
    <property type="match status" value="1"/>
</dbReference>
<dbReference type="Gene3D" id="2.60.120.260">
    <property type="entry name" value="Galactose-binding domain-like"/>
    <property type="match status" value="1"/>
</dbReference>
<keyword evidence="2 4" id="KW-0479">Metal-binding</keyword>
<dbReference type="InterPro" id="IPR011042">
    <property type="entry name" value="6-blade_b-propeller_TolB-like"/>
</dbReference>
<dbReference type="Gene3D" id="1.10.760.10">
    <property type="entry name" value="Cytochrome c-like domain"/>
    <property type="match status" value="1"/>
</dbReference>
<dbReference type="InterPro" id="IPR009056">
    <property type="entry name" value="Cyt_c-like_dom"/>
</dbReference>
<evidence type="ECO:0000259" key="6">
    <source>
        <dbReference type="PROSITE" id="PS51007"/>
    </source>
</evidence>
<dbReference type="NCBIfam" id="TIGR02603">
    <property type="entry name" value="CxxCH_TIGR02603"/>
    <property type="match status" value="1"/>
</dbReference>
<dbReference type="SUPFAM" id="SSF50952">
    <property type="entry name" value="Soluble quinoprotein glucose dehydrogenase"/>
    <property type="match status" value="1"/>
</dbReference>
<evidence type="ECO:0000313" key="7">
    <source>
        <dbReference type="EMBL" id="RBP45980.1"/>
    </source>
</evidence>
<dbReference type="GO" id="GO:0020037">
    <property type="term" value="F:heme binding"/>
    <property type="evidence" value="ECO:0007669"/>
    <property type="project" value="InterPro"/>
</dbReference>
<keyword evidence="1 4" id="KW-0349">Heme</keyword>
<organism evidence="7 8">
    <name type="scientific">Roseimicrobium gellanilyticum</name>
    <dbReference type="NCBI Taxonomy" id="748857"/>
    <lineage>
        <taxon>Bacteria</taxon>
        <taxon>Pseudomonadati</taxon>
        <taxon>Verrucomicrobiota</taxon>
        <taxon>Verrucomicrobiia</taxon>
        <taxon>Verrucomicrobiales</taxon>
        <taxon>Verrucomicrobiaceae</taxon>
        <taxon>Roseimicrobium</taxon>
    </lineage>
</organism>
<evidence type="ECO:0000256" key="4">
    <source>
        <dbReference type="PROSITE-ProRule" id="PRU00433"/>
    </source>
</evidence>
<evidence type="ECO:0000256" key="2">
    <source>
        <dbReference type="ARBA" id="ARBA00022723"/>
    </source>
</evidence>
<sequence>MACRLAQGLAFLLVFLVVAPPAGAQLANLPPAPSWLEGGKSYEVKFEHQGKLLMSVLFVAADREVEVQVNGTNVGIASDAAKAASLNVTNHIRQGSNAVSIRAKDGGPVKVAALLELNGDLSVRRWIFTDASWSAPGGNGKVVIGSLTNADPATDPFNFKQTFDAYNSWQLAKRDQQSQATDPSGFRLPPGFKVELIRSALPEEGSWVAMTFDPKGRAILAMEKKGLLRVDPDGKTQVIEDTLLECRGLVHAHGYLYAHANNTKALCRLRDNDGDGVLEEKQELMRTEGGVGHGRNHIKLGPDGNIWVVNGNNVLLPSPLAASSPLRNYASDQPLPNPWDPVMFDGTVELPAGHVLCVSPDGSTVELIAGGLRNALDIAFNREGELFTFDADMERDVGASWYMPTRVLHVVSGADFGWRRGTGRFPAWYADTLPSVVDIGLSSPTAIFFGYGGKMPAKYQDALFICDWSYGRIIAVHLRPDGATYKGEQETFITGRPLNVTDGCIGPDGAMWFTTGGRGTQSGLYRITYRGDAEIPAMTKSAAPLRDLRHRLEAFHGGIPDGQVEDALALASGNLGHQDRFIRHAARLALEQIPLDLWKEKILNEKQAGSWKHLTGLLALARVGEPGMMSHGMVSLERVSWKSLDEERKLAALRVMGVMLARWGDPEESCRGRLLGLLEFQYPAKSFPVNQELCRLLIRLKSTTVLEKSVKLLGAAKTSEEILFYPLHLRYLKDGWSMASRRAVFEALNRAEKFNGASAYFKAIQDIRSELAAATPPAEALELAALIHLPKPVALAPHAMPGHTFKAWKVEDLEPRLAQVGQGRSFERGKAAAISAQCVFCHKMSNDTALPAGVFGPELVQVSARFSRRDLLDHILNPSKVIDEKFLFVTITRNDGTQITGSLESEDDERVTLKPNPLSPETVEVGKTLVKKREVSTVSPMPVGLVNGLRVEQLLDLLAFIEAGGDPTHANFKKLPPAP</sequence>